<reference evidence="1 2" key="1">
    <citation type="submission" date="2018-08" db="EMBL/GenBank/DDBJ databases">
        <title>Meiothermus roseus NBRC 110900 genome sequencing project.</title>
        <authorList>
            <person name="Da Costa M.S."/>
            <person name="Albuquerque L."/>
            <person name="Raposo P."/>
            <person name="Froufe H.J.C."/>
            <person name="Barroso C.S."/>
            <person name="Egas C."/>
        </authorList>
    </citation>
    <scope>NUCLEOTIDE SEQUENCE [LARGE SCALE GENOMIC DNA]</scope>
    <source>
        <strain evidence="1 2">NBRC 110900</strain>
    </source>
</reference>
<proteinExistence type="predicted"/>
<comment type="caution">
    <text evidence="1">The sequence shown here is derived from an EMBL/GenBank/DDBJ whole genome shotgun (WGS) entry which is preliminary data.</text>
</comment>
<dbReference type="OrthoDB" id="34524at2"/>
<organism evidence="1 2">
    <name type="scientific">Calidithermus roseus</name>
    <dbReference type="NCBI Taxonomy" id="1644118"/>
    <lineage>
        <taxon>Bacteria</taxon>
        <taxon>Thermotogati</taxon>
        <taxon>Deinococcota</taxon>
        <taxon>Deinococci</taxon>
        <taxon>Thermales</taxon>
        <taxon>Thermaceae</taxon>
        <taxon>Calidithermus</taxon>
    </lineage>
</organism>
<gene>
    <name evidence="1" type="ORF">Mrose_01026</name>
</gene>
<protein>
    <submittedName>
        <fullName evidence="1">Uncharacterized protein</fullName>
    </submittedName>
</protein>
<name>A0A399F023_9DEIN</name>
<dbReference type="AlphaFoldDB" id="A0A399F023"/>
<sequence>MHTLHLTRHSAPSEVPPQVYAEVLRWMLERDVKNIVLDANSQGYGILIDPEPDSIPVGLVSRAELEDARTLVEHLEVAWRVYLEGGNCTD</sequence>
<evidence type="ECO:0000313" key="1">
    <source>
        <dbReference type="EMBL" id="RIH88122.1"/>
    </source>
</evidence>
<accession>A0A399F023</accession>
<keyword evidence="2" id="KW-1185">Reference proteome</keyword>
<evidence type="ECO:0000313" key="2">
    <source>
        <dbReference type="Proteomes" id="UP000265341"/>
    </source>
</evidence>
<dbReference type="RefSeq" id="WP_119276353.1">
    <property type="nucleotide sequence ID" value="NZ_QWLA01000013.1"/>
</dbReference>
<dbReference type="Proteomes" id="UP000265341">
    <property type="component" value="Unassembled WGS sequence"/>
</dbReference>
<dbReference type="EMBL" id="QWLA01000013">
    <property type="protein sequence ID" value="RIH88122.1"/>
    <property type="molecule type" value="Genomic_DNA"/>
</dbReference>